<dbReference type="Gene3D" id="1.25.40.180">
    <property type="match status" value="1"/>
</dbReference>
<feature type="region of interest" description="Disordered" evidence="6">
    <location>
        <begin position="1971"/>
        <end position="1994"/>
    </location>
</feature>
<dbReference type="InterPro" id="IPR032195">
    <property type="entry name" value="CNOT1_HEAT_N"/>
</dbReference>
<dbReference type="EMBL" id="JAHMUF010000021">
    <property type="protein sequence ID" value="KAG7192006.1"/>
    <property type="molecule type" value="Genomic_DNA"/>
</dbReference>
<dbReference type="Pfam" id="PF16418">
    <property type="entry name" value="CNOT1_HEAT"/>
    <property type="match status" value="1"/>
</dbReference>
<dbReference type="GO" id="GO:0000288">
    <property type="term" value="P:nuclear-transcribed mRNA catabolic process, deadenylation-dependent decay"/>
    <property type="evidence" value="ECO:0007669"/>
    <property type="project" value="TreeGrafter"/>
</dbReference>
<dbReference type="InterPro" id="IPR038535">
    <property type="entry name" value="CNOT1_TTP_bind_sf"/>
</dbReference>
<dbReference type="InterPro" id="IPR035969">
    <property type="entry name" value="Rab-GAP_TBC_sf"/>
</dbReference>
<evidence type="ECO:0000256" key="4">
    <source>
        <dbReference type="ARBA" id="ARBA00023163"/>
    </source>
</evidence>
<dbReference type="Pfam" id="PF16419">
    <property type="entry name" value="CNOT1_HEAT_N"/>
    <property type="match status" value="1"/>
</dbReference>
<proteinExistence type="predicted"/>
<dbReference type="Pfam" id="PF25097">
    <property type="entry name" value="ARM_Cnot1"/>
    <property type="match status" value="1"/>
</dbReference>
<dbReference type="PANTHER" id="PTHR13162:SF8">
    <property type="entry name" value="CCR4-NOT TRANSCRIPTION COMPLEX SUBUNIT 1"/>
    <property type="match status" value="1"/>
</dbReference>
<feature type="compositionally biased region" description="Low complexity" evidence="6">
    <location>
        <begin position="566"/>
        <end position="586"/>
    </location>
</feature>
<accession>A0A9P7V697</accession>
<dbReference type="Pfam" id="PF16417">
    <property type="entry name" value="CNOT1_TTP_bind"/>
    <property type="match status" value="1"/>
</dbReference>
<dbReference type="GeneID" id="66115988"/>
<name>A0A9P7V697_9ASCO</name>
<dbReference type="InterPro" id="IPR055454">
    <property type="entry name" value="CNOT1-like_NOT1_connector"/>
</dbReference>
<dbReference type="PANTHER" id="PTHR13162">
    <property type="entry name" value="CCR4-NOT TRANSCRIPTION COMPLEX"/>
    <property type="match status" value="1"/>
</dbReference>
<dbReference type="InterPro" id="IPR007196">
    <property type="entry name" value="CCR4-Not_Not1_C"/>
</dbReference>
<feature type="compositionally biased region" description="Low complexity" evidence="6">
    <location>
        <begin position="1740"/>
        <end position="1764"/>
    </location>
</feature>
<dbReference type="Gene3D" id="1.25.40.800">
    <property type="match status" value="1"/>
</dbReference>
<feature type="region of interest" description="Disordered" evidence="6">
    <location>
        <begin position="539"/>
        <end position="591"/>
    </location>
</feature>
<feature type="region of interest" description="Disordered" evidence="6">
    <location>
        <begin position="419"/>
        <end position="441"/>
    </location>
</feature>
<evidence type="ECO:0000256" key="3">
    <source>
        <dbReference type="ARBA" id="ARBA00023015"/>
    </source>
</evidence>
<dbReference type="GO" id="GO:0000932">
    <property type="term" value="C:P-body"/>
    <property type="evidence" value="ECO:0007669"/>
    <property type="project" value="TreeGrafter"/>
</dbReference>
<dbReference type="Pfam" id="PF00566">
    <property type="entry name" value="RabGAP-TBC"/>
    <property type="match status" value="1"/>
</dbReference>
<feature type="compositionally biased region" description="Polar residues" evidence="6">
    <location>
        <begin position="1980"/>
        <end position="1994"/>
    </location>
</feature>
<dbReference type="SUPFAM" id="SSF47923">
    <property type="entry name" value="Ypt/Rab-GAP domain of gyp1p"/>
    <property type="match status" value="2"/>
</dbReference>
<feature type="compositionally biased region" description="Low complexity" evidence="6">
    <location>
        <begin position="425"/>
        <end position="438"/>
    </location>
</feature>
<dbReference type="Pfam" id="PF04054">
    <property type="entry name" value="Not1"/>
    <property type="match status" value="1"/>
</dbReference>
<comment type="subcellular location">
    <subcellularLocation>
        <location evidence="1">Nucleus</location>
    </subcellularLocation>
</comment>
<comment type="caution">
    <text evidence="8">The sequence shown here is derived from an EMBL/GenBank/DDBJ whole genome shotgun (WGS) entry which is preliminary data.</text>
</comment>
<keyword evidence="9" id="KW-1185">Reference proteome</keyword>
<evidence type="ECO:0000259" key="7">
    <source>
        <dbReference type="PROSITE" id="PS50086"/>
    </source>
</evidence>
<keyword evidence="4" id="KW-0804">Transcription</keyword>
<dbReference type="Gene3D" id="1.10.472.80">
    <property type="entry name" value="Ypt/Rab-GAP domain of gyp1p, domain 3"/>
    <property type="match status" value="1"/>
</dbReference>
<evidence type="ECO:0000256" key="5">
    <source>
        <dbReference type="ARBA" id="ARBA00023242"/>
    </source>
</evidence>
<evidence type="ECO:0000256" key="6">
    <source>
        <dbReference type="SAM" id="MobiDB-lite"/>
    </source>
</evidence>
<dbReference type="InterPro" id="IPR032194">
    <property type="entry name" value="CNOT1_HEAT"/>
</dbReference>
<dbReference type="Pfam" id="PF16415">
    <property type="entry name" value="CNOT1_CAF1_bind"/>
    <property type="match status" value="1"/>
</dbReference>
<feature type="region of interest" description="Disordered" evidence="6">
    <location>
        <begin position="1740"/>
        <end position="1769"/>
    </location>
</feature>
<feature type="region of interest" description="Disordered" evidence="6">
    <location>
        <begin position="1425"/>
        <end position="1445"/>
    </location>
</feature>
<dbReference type="InterPro" id="IPR032191">
    <property type="entry name" value="CNOT1_CAF1_bind"/>
</dbReference>
<evidence type="ECO:0000313" key="9">
    <source>
        <dbReference type="Proteomes" id="UP000790833"/>
    </source>
</evidence>
<sequence length="2803" mass="317644">MALPLHLLLEFDQSLPDWSTSPFIEALQISVEDCQSPETPDQYSVENLRQIFNLFQYSDDVFLTCANCGGFLSNVEDYKSCCQKYTRHASLSESHLSYWLILFTDPLKAVTLLPNYTYMLFLQHGGPPIQFRRLLWRRILINQTRLTQTCEVFEELQKRFNEEADKQISKDLKRTFPEISFFKGTEASKDLSTILNVYANYDVELGYCQGLLFLVAVLYYQFNQDCQFTLHALIQIMGSNPELHEIFCSHSMGSRLGIWYHEFLVLLQRADPELADHLSNNINADFLVFLYQWWLSFMSAHTPDTSIVYKVIDFCQFHMNWKRGFFKISLGLLLKNKHLLMSFDDCEIVYRHLLSENKWGASISFNLDAFFGDYLMSFPNEWFEFSSNDNDITTTRHKPQLNMSLLLNTFKKLQLYTPTRHSNHSNESNDSNNSTLSSIFTRNNNEDTTESLYSTDTSSTALSTANERNYFDLLRMPMLGGGGNKATQDELELLKMENVQLKCLLGSLVTLMKDGDISPSLRLQIKQVHPDINIISVTSIAQTSPKGRPSDSTNDSSVKANNSNLTSDSPTPTTSSSTTPPSTSTSDKPKAFIPEDPELLRVLDTQLTKLLICATKENSESTSCQIKFILDHHKNALPIEEYYLHKLVYWCCSFPQDIGRASSERLFIEDALITQLNRLKFVNFWDQTHKTLLKLFDGEHFFVTKLVEGWKEDLDPIIAYILIAVYAKKEEEYIEAKKFAVDHSVNIIQSIHSKLGTDFNSHLLLDCILESPYFPFKLKLLSILEFDAFAKHYLEPIKKFYQSVLQMSFKSLASEIGPEHLLSEQLLSRVLELKGRDIDASIATLLSEVLIPGSQGLEAFGKVNSLPEANARGAQLQTCLKDVDHSNSKYVVNWYQVFNHVHSNLFDSSKRGLQPSLFNITFLFLSLDYKPGIIDIFLNYEWWFNKSFFHHLRLMVLDESAYDLSKLNNLTLCYSFDSVAGGGASSSTKNLLKFINIGKLEIQVLNKIQQAPNDGDPELNRNVQEWFNYDCKENTIYLLAAALDLVEKSDFVQRLIDNLFVQILDLRHPLLSAVLQKFKENDVQLLVSNLLKYYMNHPTDGNLVLLVRESLKLDIVEPLLDRVRAGGAYERLLLEFIIEAGDEGWENWKSVLDAQLKDNKPEVYQTLLSVVETRASQDFEASQQAAAALQAAGEGAIPPPPLPKERGVLRIPTAYYLLEKLKSSGGLIDGERLKNLQLSLLTTYPRLINFGTGHDEAILANGEVSFLFPIAVEQEMKGYYSKMYSKEMEIKDIVEMLVRMKDSDVPHDQDVFACMIHSLLDEYRFFSEYPLLALALTSLLFGALLEKELIQGTTLTVALNFIWESCNQPQDSHLFKFAVQSLYNFKSKLHEYPIYCKHLLECQSLLAHAKMYQIVKDAANGIPCQTQQTTPAPEMQSQQQHQNGNKYQSISLDSKTIGFVAQERPNENISDKLLFAINNMTGDNLRLNEIRPHLTEAYYSWFAQYLVGDRAKDEPNNHEMYSNFVTELGDAIFFDYVLNISLKEVEYIIRNFKDSAVERNQLKTLGAWLGKITLANNKPLKRDQIALKFLLVESYDFNTMHLIVPFVCKILDQAQYSKVFKPPNPWVLGVIKVLIELYECADLKLNLKFEIEVLLNNFKMKVSDVSPSTIIRTHNPNPQALAAMFAVGNDTLGPIEQQLQMQKAWVPSGQQQLQASQQQVPQVGMPQSLVSGGQQQLLPQQQQQLQQQQQQPLQPQHMQQRQMPEPTLNTSFNNLVGNTIFVTNANLRRAFQAALSRAVRECAVPILNRVSEAVVTTTEALVRKDFACEPDANKLRNSYLTMVQQLAHSMIISSGCESLMESIAGNLVQILGNNFSELPAAEMGQAILANVGLCVEILDKIAFENISELIDEHMLKDRKMREQQAKGQPFVDKRVSEYALKLPQPLGLGPDGLTPQQSKIYETFGTNGSVIRSEPFADSETVQQPTESTLTPKMTQLQVQPTVVTQQVQPISQPQPQAQTQPQLQAQQQQPPQQQQITEDFMTADHLFTLITQNCEKAIQLLAGVKETKLSDLGSSHPITAFLTQALSIAQKNALKYPDLLLKAAQYSVNCLFTQTNDNPIASEIYVVVLDKLCEYSSSTAKDVIWWLVHSSDERKFNVPVIFALLKIQLIKPARLDSSLGKLVEKTKSPVIAKFAANLLTQVYTSSELRPIALRSEFAFTLQALRELSFESEEEDEGKGNAAKPEEVKDAIEARNKLFEAIDNNSLYNSTQLYAQLGYVFAEWVKLLSHGSKTLELQDEFVQGLLDAEILTNPEYFEVFFKAAMDIASTSFATEHEIRIRTLSETYLTVDCLAILVARIILKFKDVDEAMDYLKNILAVLVLVLANDHNAGSDQWNERVHFRLFSSLFAAWNSASELDKDATAKFDTKFYTLIAETLNALQPMIFPGFTFAWISLISHRLFLPRLLELPDRQGYQSTLRLLTALCKFQLVYSKEAHNDIISVIFKAINRIFIGILQGYSEFLVECHYQLVTAIPPSYIQLKNLVLSATPFYVHLPNPFTPGLKVERVSGIDDLPFVAYKPVDDLVKIGLKKPVENFLRIPAPALMRTIYNGMKLNTPKEVAGLNGIDIVHYNVKLINALVLHVGISAVADKAPTNTRGFNTKLSQVALLVDLMNHGSNEFRNHLINAIANQLRYPNSHTHWFIGVILHFFSASAIWNSANGLNNQLVVQELITRVLLERRVVSKPHPWGLTIVFTELVKNTDFGFFDLPFVKSCNPALKAIFDSLAHNIKAVPGLATPEGNF</sequence>
<dbReference type="InterPro" id="IPR032193">
    <property type="entry name" value="CNOT1_TTP_bind"/>
</dbReference>
<dbReference type="InterPro" id="IPR000195">
    <property type="entry name" value="Rab-GAP-TBC_dom"/>
</dbReference>
<feature type="compositionally biased region" description="Polar residues" evidence="6">
    <location>
        <begin position="539"/>
        <end position="565"/>
    </location>
</feature>
<dbReference type="Proteomes" id="UP000790833">
    <property type="component" value="Unassembled WGS sequence"/>
</dbReference>
<dbReference type="GO" id="GO:0005634">
    <property type="term" value="C:nucleus"/>
    <property type="evidence" value="ECO:0007669"/>
    <property type="project" value="UniProtKB-SubCell"/>
</dbReference>
<dbReference type="Pfam" id="PF12842">
    <property type="entry name" value="DUF3819"/>
    <property type="match status" value="1"/>
</dbReference>
<dbReference type="GO" id="GO:0017148">
    <property type="term" value="P:negative regulation of translation"/>
    <property type="evidence" value="ECO:0007669"/>
    <property type="project" value="InterPro"/>
</dbReference>
<dbReference type="GO" id="GO:0030015">
    <property type="term" value="C:CCR4-NOT core complex"/>
    <property type="evidence" value="ECO:0007669"/>
    <property type="project" value="InterPro"/>
</dbReference>
<protein>
    <recommendedName>
        <fullName evidence="7">Rab-GAP TBC domain-containing protein</fullName>
    </recommendedName>
</protein>
<dbReference type="GO" id="GO:0060090">
    <property type="term" value="F:molecular adaptor activity"/>
    <property type="evidence" value="ECO:0007669"/>
    <property type="project" value="TreeGrafter"/>
</dbReference>
<dbReference type="InterPro" id="IPR040398">
    <property type="entry name" value="Not1"/>
</dbReference>
<dbReference type="CDD" id="cd20710">
    <property type="entry name" value="NOT1_connector"/>
    <property type="match status" value="1"/>
</dbReference>
<dbReference type="SMART" id="SM00164">
    <property type="entry name" value="TBC"/>
    <property type="match status" value="1"/>
</dbReference>
<keyword evidence="3" id="KW-0805">Transcription regulation</keyword>
<keyword evidence="5" id="KW-0539">Nucleus</keyword>
<dbReference type="Gene3D" id="1.25.40.840">
    <property type="entry name" value="CCR4-NOT transcription complex subunit 1 TTP binding domain"/>
    <property type="match status" value="1"/>
</dbReference>
<feature type="domain" description="Rab-GAP TBC" evidence="7">
    <location>
        <begin position="126"/>
        <end position="319"/>
    </location>
</feature>
<dbReference type="Gene3D" id="1.10.8.270">
    <property type="entry name" value="putative rabgap domain of human tbc1 domain family member 14 like domains"/>
    <property type="match status" value="1"/>
</dbReference>
<dbReference type="InterPro" id="IPR024557">
    <property type="entry name" value="CNOT1_dom_4"/>
</dbReference>
<dbReference type="PROSITE" id="PS50086">
    <property type="entry name" value="TBC_RABGAP"/>
    <property type="match status" value="1"/>
</dbReference>
<evidence type="ECO:0000313" key="8">
    <source>
        <dbReference type="EMBL" id="KAG7192006.1"/>
    </source>
</evidence>
<feature type="region of interest" description="Disordered" evidence="6">
    <location>
        <begin position="2007"/>
        <end position="2036"/>
    </location>
</feature>
<organism evidence="8 9">
    <name type="scientific">Scheffersomyces spartinae</name>
    <dbReference type="NCBI Taxonomy" id="45513"/>
    <lineage>
        <taxon>Eukaryota</taxon>
        <taxon>Fungi</taxon>
        <taxon>Dikarya</taxon>
        <taxon>Ascomycota</taxon>
        <taxon>Saccharomycotina</taxon>
        <taxon>Pichiomycetes</taxon>
        <taxon>Debaryomycetaceae</taxon>
        <taxon>Scheffersomyces</taxon>
    </lineage>
</organism>
<dbReference type="OrthoDB" id="1933107at2759"/>
<evidence type="ECO:0000256" key="1">
    <source>
        <dbReference type="ARBA" id="ARBA00004123"/>
    </source>
</evidence>
<evidence type="ECO:0000256" key="2">
    <source>
        <dbReference type="ARBA" id="ARBA00022491"/>
    </source>
</evidence>
<dbReference type="RefSeq" id="XP_043047557.1">
    <property type="nucleotide sequence ID" value="XM_043193370.1"/>
</dbReference>
<gene>
    <name evidence="8" type="ORF">KQ657_002614</name>
</gene>
<dbReference type="Gene3D" id="1.25.40.790">
    <property type="match status" value="1"/>
</dbReference>
<keyword evidence="2" id="KW-0678">Repressor</keyword>
<reference evidence="8" key="1">
    <citation type="submission" date="2021-03" db="EMBL/GenBank/DDBJ databases">
        <authorList>
            <person name="Palmer J.M."/>
        </authorList>
    </citation>
    <scope>NUCLEOTIDE SEQUENCE</scope>
    <source>
        <strain evidence="8">ARV_011</strain>
    </source>
</reference>